<keyword evidence="7" id="KW-0418">Kinase</keyword>
<keyword evidence="4" id="KW-0597">Phosphoprotein</keyword>
<dbReference type="Gene3D" id="1.10.287.130">
    <property type="match status" value="1"/>
</dbReference>
<feature type="region of interest" description="Disordered" evidence="11">
    <location>
        <begin position="488"/>
        <end position="535"/>
    </location>
</feature>
<dbReference type="CDD" id="cd06225">
    <property type="entry name" value="HAMP"/>
    <property type="match status" value="1"/>
</dbReference>
<dbReference type="InterPro" id="IPR050428">
    <property type="entry name" value="TCS_sensor_his_kinase"/>
</dbReference>
<feature type="domain" description="HAMP" evidence="14">
    <location>
        <begin position="206"/>
        <end position="258"/>
    </location>
</feature>
<dbReference type="InterPro" id="IPR036097">
    <property type="entry name" value="HisK_dim/P_sf"/>
</dbReference>
<name>A0ABQ2KFX2_9MICO</name>
<dbReference type="PRINTS" id="PR00344">
    <property type="entry name" value="BCTRLSENSOR"/>
</dbReference>
<comment type="caution">
    <text evidence="15">The sequence shown here is derived from an EMBL/GenBank/DDBJ whole genome shotgun (WGS) entry which is preliminary data.</text>
</comment>
<feature type="transmembrane region" description="Helical" evidence="12">
    <location>
        <begin position="185"/>
        <end position="209"/>
    </location>
</feature>
<evidence type="ECO:0000256" key="12">
    <source>
        <dbReference type="SAM" id="Phobius"/>
    </source>
</evidence>
<evidence type="ECO:0000256" key="8">
    <source>
        <dbReference type="ARBA" id="ARBA00022989"/>
    </source>
</evidence>
<evidence type="ECO:0000256" key="6">
    <source>
        <dbReference type="ARBA" id="ARBA00022692"/>
    </source>
</evidence>
<dbReference type="Pfam" id="PF00672">
    <property type="entry name" value="HAMP"/>
    <property type="match status" value="1"/>
</dbReference>
<protein>
    <recommendedName>
        <fullName evidence="3">histidine kinase</fullName>
        <ecNumber evidence="3">2.7.13.3</ecNumber>
    </recommendedName>
</protein>
<evidence type="ECO:0000256" key="11">
    <source>
        <dbReference type="SAM" id="MobiDB-lite"/>
    </source>
</evidence>
<dbReference type="Gene3D" id="3.30.565.10">
    <property type="entry name" value="Histidine kinase-like ATPase, C-terminal domain"/>
    <property type="match status" value="1"/>
</dbReference>
<keyword evidence="6 12" id="KW-0812">Transmembrane</keyword>
<dbReference type="PANTHER" id="PTHR45436:SF5">
    <property type="entry name" value="SENSOR HISTIDINE KINASE TRCS"/>
    <property type="match status" value="1"/>
</dbReference>
<dbReference type="SUPFAM" id="SSF158472">
    <property type="entry name" value="HAMP domain-like"/>
    <property type="match status" value="1"/>
</dbReference>
<keyword evidence="8 12" id="KW-1133">Transmembrane helix</keyword>
<evidence type="ECO:0000256" key="4">
    <source>
        <dbReference type="ARBA" id="ARBA00022553"/>
    </source>
</evidence>
<evidence type="ECO:0000256" key="3">
    <source>
        <dbReference type="ARBA" id="ARBA00012438"/>
    </source>
</evidence>
<dbReference type="EC" id="2.7.13.3" evidence="3"/>
<dbReference type="SMART" id="SM00387">
    <property type="entry name" value="HATPase_c"/>
    <property type="match status" value="1"/>
</dbReference>
<dbReference type="Proteomes" id="UP000626982">
    <property type="component" value="Unassembled WGS sequence"/>
</dbReference>
<evidence type="ECO:0000256" key="7">
    <source>
        <dbReference type="ARBA" id="ARBA00022777"/>
    </source>
</evidence>
<keyword evidence="16" id="KW-1185">Reference proteome</keyword>
<dbReference type="SMART" id="SM00388">
    <property type="entry name" value="HisKA"/>
    <property type="match status" value="1"/>
</dbReference>
<dbReference type="RefSeq" id="WP_188715444.1">
    <property type="nucleotide sequence ID" value="NZ_BAABBD010000001.1"/>
</dbReference>
<dbReference type="SMART" id="SM00304">
    <property type="entry name" value="HAMP"/>
    <property type="match status" value="1"/>
</dbReference>
<dbReference type="InterPro" id="IPR004358">
    <property type="entry name" value="Sig_transdc_His_kin-like_C"/>
</dbReference>
<sequence>MTAAPRSRLRTWTVRSRIVGLLTLLSFVGLFVAGGVAYVVERERVLAQIDANLGAALESASITVANAEEPWESEEAALGSIVQRLAPDDNTGTLGIIDGAPFWQPFIPPDVPLERLPGFVDRVVAETADGEIVVGTYASDDETVRYLAAPVTIGEPDPEAPNSAIFVTGYDVQAELAEFDAAARIFTVVAVVVTIVIFLVGLLVSGLLLRPVRRIREVAERSSEQSLSERVPVTGRDDVSQLAETVNRMLDRLGGSLDAQRQLLQDVGHELKTPITIVRGHLELVDPTDARDVEETRALAIDELDRMARLVDDIRAAARLREPDAFAIVETDVAVLVEQIAQKARAIEGADIDDAVRTDDVLARMDPDRITQAMLQLIANAVRHARGPITIGSRVRGADLELFVLDRGPGVPDALKAVIFDRFRRGAAEGRGDGGSGLGLAIVALIAEQHGGTAAVVDAGGGSEFQIVLPRAVVGADDDDQPTWVAALAEPAPPSAIADPVAPPATADPAARAPHPHDPRAAARTDAEEPGWHRS</sequence>
<evidence type="ECO:0000256" key="10">
    <source>
        <dbReference type="ARBA" id="ARBA00023136"/>
    </source>
</evidence>
<dbReference type="Pfam" id="PF00512">
    <property type="entry name" value="HisKA"/>
    <property type="match status" value="1"/>
</dbReference>
<evidence type="ECO:0000256" key="5">
    <source>
        <dbReference type="ARBA" id="ARBA00022679"/>
    </source>
</evidence>
<dbReference type="EMBL" id="BMLM01000001">
    <property type="protein sequence ID" value="GGN78230.1"/>
    <property type="molecule type" value="Genomic_DNA"/>
</dbReference>
<dbReference type="PROSITE" id="PS50109">
    <property type="entry name" value="HIS_KIN"/>
    <property type="match status" value="1"/>
</dbReference>
<feature type="transmembrane region" description="Helical" evidence="12">
    <location>
        <begin position="21"/>
        <end position="40"/>
    </location>
</feature>
<dbReference type="InterPro" id="IPR005467">
    <property type="entry name" value="His_kinase_dom"/>
</dbReference>
<dbReference type="InterPro" id="IPR003660">
    <property type="entry name" value="HAMP_dom"/>
</dbReference>
<evidence type="ECO:0000259" key="13">
    <source>
        <dbReference type="PROSITE" id="PS50109"/>
    </source>
</evidence>
<keyword evidence="5" id="KW-0808">Transferase</keyword>
<dbReference type="Pfam" id="PF02518">
    <property type="entry name" value="HATPase_c"/>
    <property type="match status" value="1"/>
</dbReference>
<evidence type="ECO:0000313" key="15">
    <source>
        <dbReference type="EMBL" id="GGN78230.1"/>
    </source>
</evidence>
<keyword evidence="9" id="KW-0902">Two-component regulatory system</keyword>
<gene>
    <name evidence="15" type="ORF">GCM10010968_03760</name>
</gene>
<feature type="compositionally biased region" description="Low complexity" evidence="11">
    <location>
        <begin position="498"/>
        <end position="513"/>
    </location>
</feature>
<organism evidence="15 16">
    <name type="scientific">Agrococcus terreus</name>
    <dbReference type="NCBI Taxonomy" id="574649"/>
    <lineage>
        <taxon>Bacteria</taxon>
        <taxon>Bacillati</taxon>
        <taxon>Actinomycetota</taxon>
        <taxon>Actinomycetes</taxon>
        <taxon>Micrococcales</taxon>
        <taxon>Microbacteriaceae</taxon>
        <taxon>Agrococcus</taxon>
    </lineage>
</organism>
<dbReference type="SUPFAM" id="SSF47384">
    <property type="entry name" value="Homodimeric domain of signal transducing histidine kinase"/>
    <property type="match status" value="1"/>
</dbReference>
<dbReference type="Gene3D" id="6.10.340.10">
    <property type="match status" value="1"/>
</dbReference>
<dbReference type="CDD" id="cd00082">
    <property type="entry name" value="HisKA"/>
    <property type="match status" value="1"/>
</dbReference>
<feature type="domain" description="Histidine kinase" evidence="13">
    <location>
        <begin position="266"/>
        <end position="473"/>
    </location>
</feature>
<dbReference type="CDD" id="cd00075">
    <property type="entry name" value="HATPase"/>
    <property type="match status" value="1"/>
</dbReference>
<feature type="compositionally biased region" description="Basic and acidic residues" evidence="11">
    <location>
        <begin position="515"/>
        <end position="535"/>
    </location>
</feature>
<evidence type="ECO:0000259" key="14">
    <source>
        <dbReference type="PROSITE" id="PS50885"/>
    </source>
</evidence>
<keyword evidence="10 12" id="KW-0472">Membrane</keyword>
<dbReference type="PANTHER" id="PTHR45436">
    <property type="entry name" value="SENSOR HISTIDINE KINASE YKOH"/>
    <property type="match status" value="1"/>
</dbReference>
<proteinExistence type="predicted"/>
<evidence type="ECO:0000256" key="2">
    <source>
        <dbReference type="ARBA" id="ARBA00004236"/>
    </source>
</evidence>
<dbReference type="PROSITE" id="PS50885">
    <property type="entry name" value="HAMP"/>
    <property type="match status" value="1"/>
</dbReference>
<dbReference type="InterPro" id="IPR003594">
    <property type="entry name" value="HATPase_dom"/>
</dbReference>
<accession>A0ABQ2KFX2</accession>
<comment type="catalytic activity">
    <reaction evidence="1">
        <text>ATP + protein L-histidine = ADP + protein N-phospho-L-histidine.</text>
        <dbReference type="EC" id="2.7.13.3"/>
    </reaction>
</comment>
<dbReference type="InterPro" id="IPR003661">
    <property type="entry name" value="HisK_dim/P_dom"/>
</dbReference>
<dbReference type="InterPro" id="IPR036890">
    <property type="entry name" value="HATPase_C_sf"/>
</dbReference>
<reference evidence="16" key="1">
    <citation type="journal article" date="2019" name="Int. J. Syst. Evol. Microbiol.">
        <title>The Global Catalogue of Microorganisms (GCM) 10K type strain sequencing project: providing services to taxonomists for standard genome sequencing and annotation.</title>
        <authorList>
            <consortium name="The Broad Institute Genomics Platform"/>
            <consortium name="The Broad Institute Genome Sequencing Center for Infectious Disease"/>
            <person name="Wu L."/>
            <person name="Ma J."/>
        </authorList>
    </citation>
    <scope>NUCLEOTIDE SEQUENCE [LARGE SCALE GENOMIC DNA]</scope>
    <source>
        <strain evidence="16">CGMCC 1.6960</strain>
    </source>
</reference>
<evidence type="ECO:0000256" key="9">
    <source>
        <dbReference type="ARBA" id="ARBA00023012"/>
    </source>
</evidence>
<evidence type="ECO:0000313" key="16">
    <source>
        <dbReference type="Proteomes" id="UP000626982"/>
    </source>
</evidence>
<dbReference type="SUPFAM" id="SSF55874">
    <property type="entry name" value="ATPase domain of HSP90 chaperone/DNA topoisomerase II/histidine kinase"/>
    <property type="match status" value="1"/>
</dbReference>
<evidence type="ECO:0000256" key="1">
    <source>
        <dbReference type="ARBA" id="ARBA00000085"/>
    </source>
</evidence>
<comment type="subcellular location">
    <subcellularLocation>
        <location evidence="2">Cell membrane</location>
    </subcellularLocation>
</comment>